<evidence type="ECO:0000313" key="2">
    <source>
        <dbReference type="Proteomes" id="UP000214600"/>
    </source>
</evidence>
<gene>
    <name evidence="1" type="ORF">CFB84_24215</name>
</gene>
<dbReference type="AlphaFoldDB" id="A0A228IJ29"/>
<dbReference type="EMBL" id="NKFA01000008">
    <property type="protein sequence ID" value="OXI42326.1"/>
    <property type="molecule type" value="Genomic_DNA"/>
</dbReference>
<reference evidence="2" key="1">
    <citation type="submission" date="2017-06" db="EMBL/GenBank/DDBJ databases">
        <authorList>
            <person name="LiPuma J."/>
            <person name="Spilker T."/>
        </authorList>
    </citation>
    <scope>NUCLEOTIDE SEQUENCE [LARGE SCALE GENOMIC DNA]</scope>
    <source>
        <strain evidence="2">AU17325</strain>
    </source>
</reference>
<name>A0A228IJ29_9BURK</name>
<evidence type="ECO:0000313" key="1">
    <source>
        <dbReference type="EMBL" id="OXI42326.1"/>
    </source>
</evidence>
<proteinExistence type="predicted"/>
<dbReference type="Proteomes" id="UP000214600">
    <property type="component" value="Unassembled WGS sequence"/>
</dbReference>
<protein>
    <submittedName>
        <fullName evidence="1">Uncharacterized protein</fullName>
    </submittedName>
</protein>
<reference evidence="1 2" key="2">
    <citation type="submission" date="2017-08" db="EMBL/GenBank/DDBJ databases">
        <title>WGS of novel Burkholderia cepaca complex species.</title>
        <authorList>
            <person name="Lipuma J."/>
            <person name="Spilker T."/>
        </authorList>
    </citation>
    <scope>NUCLEOTIDE SEQUENCE [LARGE SCALE GENOMIC DNA]</scope>
    <source>
        <strain evidence="1 2">AU17325</strain>
    </source>
</reference>
<comment type="caution">
    <text evidence="1">The sequence shown here is derived from an EMBL/GenBank/DDBJ whole genome shotgun (WGS) entry which is preliminary data.</text>
</comment>
<accession>A0A228IJ29</accession>
<organism evidence="1 2">
    <name type="scientific">Burkholderia aenigmatica</name>
    <dbReference type="NCBI Taxonomy" id="2015348"/>
    <lineage>
        <taxon>Bacteria</taxon>
        <taxon>Pseudomonadati</taxon>
        <taxon>Pseudomonadota</taxon>
        <taxon>Betaproteobacteria</taxon>
        <taxon>Burkholderiales</taxon>
        <taxon>Burkholderiaceae</taxon>
        <taxon>Burkholderia</taxon>
        <taxon>Burkholderia cepacia complex</taxon>
    </lineage>
</organism>
<dbReference type="RefSeq" id="WP_089452303.1">
    <property type="nucleotide sequence ID" value="NZ_NKFA01000008.1"/>
</dbReference>
<sequence>MAAKPAGAILTAGHAGRQVPVGEIHGGPDVADRAVDDICGNQHRTVSCVVQESLRRDARMLAAAYRRDYSQPLRMNSTIE</sequence>